<dbReference type="Proteomes" id="UP000198802">
    <property type="component" value="Unassembled WGS sequence"/>
</dbReference>
<keyword evidence="2" id="KW-1185">Reference proteome</keyword>
<dbReference type="Gene3D" id="3.40.50.300">
    <property type="entry name" value="P-loop containing nucleotide triphosphate hydrolases"/>
    <property type="match status" value="1"/>
</dbReference>
<name>A0A0S4QV82_9ACTN</name>
<accession>A0A0S4QV82</accession>
<organism evidence="1 2">
    <name type="scientific">Parafrankia irregularis</name>
    <dbReference type="NCBI Taxonomy" id="795642"/>
    <lineage>
        <taxon>Bacteria</taxon>
        <taxon>Bacillati</taxon>
        <taxon>Actinomycetota</taxon>
        <taxon>Actinomycetes</taxon>
        <taxon>Frankiales</taxon>
        <taxon>Frankiaceae</taxon>
        <taxon>Parafrankia</taxon>
    </lineage>
</organism>
<dbReference type="InterPro" id="IPR027417">
    <property type="entry name" value="P-loop_NTPase"/>
</dbReference>
<protein>
    <submittedName>
        <fullName evidence="1">AAA ATPase domain-containing protein</fullName>
    </submittedName>
</protein>
<proteinExistence type="predicted"/>
<gene>
    <name evidence="1" type="ORF">Ga0074812_12982</name>
</gene>
<evidence type="ECO:0000313" key="2">
    <source>
        <dbReference type="Proteomes" id="UP000198802"/>
    </source>
</evidence>
<dbReference type="AlphaFoldDB" id="A0A0S4QV82"/>
<dbReference type="SUPFAM" id="SSF52540">
    <property type="entry name" value="P-loop containing nucleoside triphosphate hydrolases"/>
    <property type="match status" value="1"/>
</dbReference>
<evidence type="ECO:0000313" key="1">
    <source>
        <dbReference type="EMBL" id="CUU59611.1"/>
    </source>
</evidence>
<dbReference type="RefSeq" id="WP_091283802.1">
    <property type="nucleotide sequence ID" value="NZ_FAOZ01000029.1"/>
</dbReference>
<sequence>MARRFNTAGPCDPIRHHMIPALSRLPEAPGLVAQEAFFVVHAPRQTGKTTALRVLAHELTARGRFAALHFSCETAEAAGDDYDAAARDILFQIRVRAEDNLPAELRPPAWPAAPAGSQLSAALRAWAQACPRPLVLFFDEVDAVRGQSLVSVLPQLRAGFPDRPRDFPASAVLCGLRDVSEYKALAGGDPSRLGTASPFNVKLKSLRLGDFSPDEVAELYSQHTAETGQEFSPAALARAYELTGGQPWLVNALAREVVEEIAVPTSETITARHLDEAKERLILARATHLDSLASKLAEPRVQRILSPVLAGGSLPLEPYDDDVAYVRDLGLIAPNPPVRIANPIYREVIARVLSSSIQESVTASPRSFIRSDNSFDFRKVLVEFAGWWTENGEFLTRRGYYDEAAPQLIFMGYLQRVVNGGGYVEREFAVGSGRVDLHVRWPYTTPGGERCEQREAVELKTWREGRGNPLKAGLRQLDQYLDRLHLSTGTLMIFDQRPAAPPIDERTAITTTTSPAGRTVTVLNG</sequence>
<dbReference type="EMBL" id="FAOZ01000029">
    <property type="protein sequence ID" value="CUU59611.1"/>
    <property type="molecule type" value="Genomic_DNA"/>
</dbReference>
<reference evidence="2" key="1">
    <citation type="submission" date="2015-11" db="EMBL/GenBank/DDBJ databases">
        <authorList>
            <person name="Varghese N."/>
        </authorList>
    </citation>
    <scope>NUCLEOTIDE SEQUENCE [LARGE SCALE GENOMIC DNA]</scope>
    <source>
        <strain evidence="2">DSM 45899</strain>
    </source>
</reference>